<accession>A0A5D0HTQ0</accession>
<organism evidence="2 3">
    <name type="scientific">Seonamhaeicola marinus</name>
    <dbReference type="NCBI Taxonomy" id="1912246"/>
    <lineage>
        <taxon>Bacteria</taxon>
        <taxon>Pseudomonadati</taxon>
        <taxon>Bacteroidota</taxon>
        <taxon>Flavobacteriia</taxon>
        <taxon>Flavobacteriales</taxon>
        <taxon>Flavobacteriaceae</taxon>
    </lineage>
</organism>
<keyword evidence="1" id="KW-0732">Signal</keyword>
<dbReference type="Proteomes" id="UP000323930">
    <property type="component" value="Unassembled WGS sequence"/>
</dbReference>
<evidence type="ECO:0000313" key="2">
    <source>
        <dbReference type="EMBL" id="TYA74734.1"/>
    </source>
</evidence>
<feature type="chain" id="PRO_5022663079" evidence="1">
    <location>
        <begin position="18"/>
        <end position="259"/>
    </location>
</feature>
<comment type="caution">
    <text evidence="2">The sequence shown here is derived from an EMBL/GenBank/DDBJ whole genome shotgun (WGS) entry which is preliminary data.</text>
</comment>
<keyword evidence="3" id="KW-1185">Reference proteome</keyword>
<evidence type="ECO:0000313" key="3">
    <source>
        <dbReference type="Proteomes" id="UP000323930"/>
    </source>
</evidence>
<dbReference type="OrthoDB" id="1143207at2"/>
<name>A0A5D0HTQ0_9FLAO</name>
<dbReference type="EMBL" id="VSDQ01000679">
    <property type="protein sequence ID" value="TYA74734.1"/>
    <property type="molecule type" value="Genomic_DNA"/>
</dbReference>
<feature type="signal peptide" evidence="1">
    <location>
        <begin position="1"/>
        <end position="17"/>
    </location>
</feature>
<protein>
    <submittedName>
        <fullName evidence="2">Uncharacterized protein</fullName>
    </submittedName>
</protein>
<dbReference type="InterPro" id="IPR011043">
    <property type="entry name" value="Gal_Oxase/kelch_b-propeller"/>
</dbReference>
<evidence type="ECO:0000256" key="1">
    <source>
        <dbReference type="SAM" id="SignalP"/>
    </source>
</evidence>
<gene>
    <name evidence="2" type="ORF">FUA24_15600</name>
</gene>
<dbReference type="AlphaFoldDB" id="A0A5D0HTQ0"/>
<proteinExistence type="predicted"/>
<sequence>MGYKLIFILFLSVSIYAQDSIETKLIKSTDFKADRIVSVDNFGTTYYIQNNTFYKKTSSSSLSYNNFQLGDLTTVNTFNPLKINLFYQDFNTAIILDNRLAEIFKIDFNAVIPYKNITHISTGFDNTIWIFNQDSQQLELYNYKTNKTQARSLPISSKILDLKSNYNNVWLLTEEYLYQYNYFGNLLNKTANNGYTKMVENNNTVVLKKGTDLYMFRTDNQTVTPILLPNLLTNAFFVTNETLYIYHDQTLQEFQLKTN</sequence>
<dbReference type="RefSeq" id="WP_148543976.1">
    <property type="nucleotide sequence ID" value="NZ_VSDQ01000679.1"/>
</dbReference>
<dbReference type="SUPFAM" id="SSF50965">
    <property type="entry name" value="Galactose oxidase, central domain"/>
    <property type="match status" value="1"/>
</dbReference>
<reference evidence="2 3" key="1">
    <citation type="submission" date="2019-08" db="EMBL/GenBank/DDBJ databases">
        <title>Seonamhaeicola sediminis sp. nov., isolated from marine sediment.</title>
        <authorList>
            <person name="Cao W.R."/>
        </authorList>
    </citation>
    <scope>NUCLEOTIDE SEQUENCE [LARGE SCALE GENOMIC DNA]</scope>
    <source>
        <strain evidence="2 3">B011</strain>
    </source>
</reference>